<evidence type="ECO:0000256" key="4">
    <source>
        <dbReference type="RuleBase" id="RU004328"/>
    </source>
</evidence>
<evidence type="ECO:0000256" key="2">
    <source>
        <dbReference type="ARBA" id="ARBA00023157"/>
    </source>
</evidence>
<dbReference type="Pfam" id="PF00445">
    <property type="entry name" value="Ribonuclease_T2"/>
    <property type="match status" value="1"/>
</dbReference>
<protein>
    <submittedName>
        <fullName evidence="7">Uncharacterized protein</fullName>
    </submittedName>
</protein>
<dbReference type="GO" id="GO:0003723">
    <property type="term" value="F:RNA binding"/>
    <property type="evidence" value="ECO:0007669"/>
    <property type="project" value="InterPro"/>
</dbReference>
<evidence type="ECO:0000256" key="6">
    <source>
        <dbReference type="SAM" id="SignalP"/>
    </source>
</evidence>
<dbReference type="GO" id="GO:0033897">
    <property type="term" value="F:ribonuclease T2 activity"/>
    <property type="evidence" value="ECO:0007669"/>
    <property type="project" value="InterPro"/>
</dbReference>
<dbReference type="InterPro" id="IPR036430">
    <property type="entry name" value="RNase_T2-like_sf"/>
</dbReference>
<reference evidence="7" key="2">
    <citation type="submission" date="2020-11" db="EMBL/GenBank/DDBJ databases">
        <authorList>
            <person name="McCartney M.A."/>
            <person name="Auch B."/>
            <person name="Kono T."/>
            <person name="Mallez S."/>
            <person name="Becker A."/>
            <person name="Gohl D.M."/>
            <person name="Silverstein K.A.T."/>
            <person name="Koren S."/>
            <person name="Bechman K.B."/>
            <person name="Herman A."/>
            <person name="Abrahante J.E."/>
            <person name="Garbe J."/>
        </authorList>
    </citation>
    <scope>NUCLEOTIDE SEQUENCE</scope>
    <source>
        <strain evidence="7">Duluth1</strain>
        <tissue evidence="7">Whole animal</tissue>
    </source>
</reference>
<keyword evidence="8" id="KW-1185">Reference proteome</keyword>
<feature type="active site" evidence="3">
    <location>
        <position position="113"/>
    </location>
</feature>
<dbReference type="GO" id="GO:0006401">
    <property type="term" value="P:RNA catabolic process"/>
    <property type="evidence" value="ECO:0007669"/>
    <property type="project" value="TreeGrafter"/>
</dbReference>
<dbReference type="CDD" id="cd01061">
    <property type="entry name" value="RNase_T2_euk"/>
    <property type="match status" value="1"/>
</dbReference>
<organism evidence="7 8">
    <name type="scientific">Dreissena polymorpha</name>
    <name type="common">Zebra mussel</name>
    <name type="synonym">Mytilus polymorpha</name>
    <dbReference type="NCBI Taxonomy" id="45954"/>
    <lineage>
        <taxon>Eukaryota</taxon>
        <taxon>Metazoa</taxon>
        <taxon>Spiralia</taxon>
        <taxon>Lophotrochozoa</taxon>
        <taxon>Mollusca</taxon>
        <taxon>Bivalvia</taxon>
        <taxon>Autobranchia</taxon>
        <taxon>Heteroconchia</taxon>
        <taxon>Euheterodonta</taxon>
        <taxon>Imparidentia</taxon>
        <taxon>Neoheterodontei</taxon>
        <taxon>Myida</taxon>
        <taxon>Dreissenoidea</taxon>
        <taxon>Dreissenidae</taxon>
        <taxon>Dreissena</taxon>
    </lineage>
</organism>
<reference evidence="7" key="1">
    <citation type="journal article" date="2019" name="bioRxiv">
        <title>The Genome of the Zebra Mussel, Dreissena polymorpha: A Resource for Invasive Species Research.</title>
        <authorList>
            <person name="McCartney M.A."/>
            <person name="Auch B."/>
            <person name="Kono T."/>
            <person name="Mallez S."/>
            <person name="Zhang Y."/>
            <person name="Obille A."/>
            <person name="Becker A."/>
            <person name="Abrahante J.E."/>
            <person name="Garbe J."/>
            <person name="Badalamenti J.P."/>
            <person name="Herman A."/>
            <person name="Mangelson H."/>
            <person name="Liachko I."/>
            <person name="Sullivan S."/>
            <person name="Sone E.D."/>
            <person name="Koren S."/>
            <person name="Silverstein K.A.T."/>
            <person name="Beckman K.B."/>
            <person name="Gohl D.M."/>
        </authorList>
    </citation>
    <scope>NUCLEOTIDE SEQUENCE</scope>
    <source>
        <strain evidence="7">Duluth1</strain>
        <tissue evidence="7">Whole animal</tissue>
    </source>
</reference>
<feature type="active site" evidence="3">
    <location>
        <position position="60"/>
    </location>
</feature>
<keyword evidence="6" id="KW-0732">Signal</keyword>
<evidence type="ECO:0000313" key="7">
    <source>
        <dbReference type="EMBL" id="KAH3824356.1"/>
    </source>
</evidence>
<dbReference type="GO" id="GO:0005576">
    <property type="term" value="C:extracellular region"/>
    <property type="evidence" value="ECO:0007669"/>
    <property type="project" value="TreeGrafter"/>
</dbReference>
<keyword evidence="2" id="KW-1015">Disulfide bond</keyword>
<dbReference type="OrthoDB" id="435754at2759"/>
<dbReference type="PROSITE" id="PS00530">
    <property type="entry name" value="RNASE_T2_1"/>
    <property type="match status" value="1"/>
</dbReference>
<evidence type="ECO:0000313" key="8">
    <source>
        <dbReference type="Proteomes" id="UP000828390"/>
    </source>
</evidence>
<feature type="compositionally biased region" description="Polar residues" evidence="5">
    <location>
        <begin position="218"/>
        <end position="236"/>
    </location>
</feature>
<proteinExistence type="inferred from homology"/>
<dbReference type="SUPFAM" id="SSF55895">
    <property type="entry name" value="Ribonuclease Rh-like"/>
    <property type="match status" value="1"/>
</dbReference>
<gene>
    <name evidence="7" type="ORF">DPMN_126191</name>
</gene>
<feature type="active site" evidence="3">
    <location>
        <position position="117"/>
    </location>
</feature>
<evidence type="ECO:0000256" key="3">
    <source>
        <dbReference type="PIRSR" id="PIRSR633697-1"/>
    </source>
</evidence>
<dbReference type="InterPro" id="IPR018188">
    <property type="entry name" value="RNase_T2_His_AS_1"/>
</dbReference>
<dbReference type="EMBL" id="JAIWYP010000005">
    <property type="protein sequence ID" value="KAH3824356.1"/>
    <property type="molecule type" value="Genomic_DNA"/>
</dbReference>
<sequence length="271" mass="30700">MDHYAMLLLVALFPLVCSRWTGEYDHFTFAQSWPPGVCADAPREHHTCHVDKQVTTWTIHGLWPTQGSEIGPHDCNSSMKFDFSKIASLQKDLLTFWPNLYNDTELESFWSHEWTKHGTCAQDLPETTGELNYFSKGLEMNQKYDMLKMLSAGGVTPSPTEQYSYKQFMAAVKQSTGFDPNIECSYIKLDNGTDFHLVSEIEICLSKTDFTPVACPGSENSSKGGNQSGSYKTVKSQSNCPQHYNFNYPPIQYVLNRKTGMFELPDDLIGR</sequence>
<dbReference type="InterPro" id="IPR033697">
    <property type="entry name" value="Ribonuclease_T2_eukaryotic"/>
</dbReference>
<dbReference type="PROSITE" id="PS00531">
    <property type="entry name" value="RNASE_T2_2"/>
    <property type="match status" value="1"/>
</dbReference>
<evidence type="ECO:0000256" key="5">
    <source>
        <dbReference type="SAM" id="MobiDB-lite"/>
    </source>
</evidence>
<dbReference type="InterPro" id="IPR033130">
    <property type="entry name" value="RNase_T2_His_AS_2"/>
</dbReference>
<feature type="signal peptide" evidence="6">
    <location>
        <begin position="1"/>
        <end position="18"/>
    </location>
</feature>
<dbReference type="InterPro" id="IPR001568">
    <property type="entry name" value="RNase_T2-like"/>
</dbReference>
<dbReference type="AlphaFoldDB" id="A0A9D4GV94"/>
<dbReference type="PANTHER" id="PTHR11240:SF22">
    <property type="entry name" value="RIBONUCLEASE T2"/>
    <property type="match status" value="1"/>
</dbReference>
<evidence type="ECO:0000256" key="1">
    <source>
        <dbReference type="ARBA" id="ARBA00007469"/>
    </source>
</evidence>
<name>A0A9D4GV94_DREPO</name>
<feature type="region of interest" description="Disordered" evidence="5">
    <location>
        <begin position="216"/>
        <end position="236"/>
    </location>
</feature>
<comment type="similarity">
    <text evidence="1 4">Belongs to the RNase T2 family.</text>
</comment>
<comment type="caution">
    <text evidence="7">The sequence shown here is derived from an EMBL/GenBank/DDBJ whole genome shotgun (WGS) entry which is preliminary data.</text>
</comment>
<dbReference type="Gene3D" id="3.90.730.10">
    <property type="entry name" value="Ribonuclease T2-like"/>
    <property type="match status" value="1"/>
</dbReference>
<feature type="chain" id="PRO_5039416341" evidence="6">
    <location>
        <begin position="19"/>
        <end position="271"/>
    </location>
</feature>
<dbReference type="Proteomes" id="UP000828390">
    <property type="component" value="Unassembled WGS sequence"/>
</dbReference>
<accession>A0A9D4GV94</accession>
<dbReference type="PANTHER" id="PTHR11240">
    <property type="entry name" value="RIBONUCLEASE T2"/>
    <property type="match status" value="1"/>
</dbReference>